<dbReference type="GO" id="GO:0005524">
    <property type="term" value="F:ATP binding"/>
    <property type="evidence" value="ECO:0007669"/>
    <property type="project" value="UniProtKB-KW"/>
</dbReference>
<name>A0A285IA83_9FIRM</name>
<dbReference type="RefSeq" id="WP_097019334.1">
    <property type="nucleotide sequence ID" value="NZ_OBDZ01000036.1"/>
</dbReference>
<dbReference type="EMBL" id="OBDZ01000036">
    <property type="protein sequence ID" value="SNY44892.1"/>
    <property type="molecule type" value="Genomic_DNA"/>
</dbReference>
<dbReference type="GO" id="GO:0036297">
    <property type="term" value="P:interstrand cross-link repair"/>
    <property type="evidence" value="ECO:0007669"/>
    <property type="project" value="TreeGrafter"/>
</dbReference>
<dbReference type="PANTHER" id="PTHR47957:SF3">
    <property type="entry name" value="ATP-DEPENDENT HELICASE HRQ1"/>
    <property type="match status" value="1"/>
</dbReference>
<proteinExistence type="predicted"/>
<keyword evidence="1" id="KW-0547">Nucleotide-binding</keyword>
<evidence type="ECO:0000259" key="4">
    <source>
        <dbReference type="PROSITE" id="PS51192"/>
    </source>
</evidence>
<dbReference type="OrthoDB" id="9774462at2"/>
<dbReference type="SMART" id="SM00487">
    <property type="entry name" value="DEXDc"/>
    <property type="match status" value="1"/>
</dbReference>
<evidence type="ECO:0000259" key="5">
    <source>
        <dbReference type="PROSITE" id="PS51194"/>
    </source>
</evidence>
<evidence type="ECO:0000313" key="6">
    <source>
        <dbReference type="EMBL" id="SNY44892.1"/>
    </source>
</evidence>
<gene>
    <name evidence="6" type="ORF">SAMN06265827_1369</name>
</gene>
<evidence type="ECO:0000313" key="7">
    <source>
        <dbReference type="Proteomes" id="UP000219573"/>
    </source>
</evidence>
<dbReference type="SUPFAM" id="SSF52540">
    <property type="entry name" value="P-loop containing nucleoside triphosphate hydrolases"/>
    <property type="match status" value="1"/>
</dbReference>
<dbReference type="InterPro" id="IPR014001">
    <property type="entry name" value="Helicase_ATP-bd"/>
</dbReference>
<keyword evidence="6" id="KW-0378">Hydrolase</keyword>
<protein>
    <submittedName>
        <fullName evidence="6">DEAD/DEAH box helicase domain-containing protein</fullName>
    </submittedName>
</protein>
<keyword evidence="3" id="KW-0175">Coiled coil</keyword>
<dbReference type="PANTHER" id="PTHR47957">
    <property type="entry name" value="ATP-DEPENDENT HELICASE HRQ1"/>
    <property type="match status" value="1"/>
</dbReference>
<dbReference type="PROSITE" id="PS51192">
    <property type="entry name" value="HELICASE_ATP_BIND_1"/>
    <property type="match status" value="1"/>
</dbReference>
<keyword evidence="2" id="KW-0067">ATP-binding</keyword>
<dbReference type="GO" id="GO:0006289">
    <property type="term" value="P:nucleotide-excision repair"/>
    <property type="evidence" value="ECO:0007669"/>
    <property type="project" value="TreeGrafter"/>
</dbReference>
<evidence type="ECO:0000256" key="2">
    <source>
        <dbReference type="ARBA" id="ARBA00022840"/>
    </source>
</evidence>
<dbReference type="GO" id="GO:0043138">
    <property type="term" value="F:3'-5' DNA helicase activity"/>
    <property type="evidence" value="ECO:0007669"/>
    <property type="project" value="TreeGrafter"/>
</dbReference>
<dbReference type="GO" id="GO:0003676">
    <property type="term" value="F:nucleic acid binding"/>
    <property type="evidence" value="ECO:0007669"/>
    <property type="project" value="InterPro"/>
</dbReference>
<dbReference type="Proteomes" id="UP000219573">
    <property type="component" value="Unassembled WGS sequence"/>
</dbReference>
<dbReference type="InterPro" id="IPR001650">
    <property type="entry name" value="Helicase_C-like"/>
</dbReference>
<evidence type="ECO:0000256" key="3">
    <source>
        <dbReference type="SAM" id="Coils"/>
    </source>
</evidence>
<keyword evidence="7" id="KW-1185">Reference proteome</keyword>
<feature type="domain" description="Helicase ATP-binding" evidence="4">
    <location>
        <begin position="53"/>
        <end position="241"/>
    </location>
</feature>
<keyword evidence="6" id="KW-0347">Helicase</keyword>
<dbReference type="Gene3D" id="3.40.50.300">
    <property type="entry name" value="P-loop containing nucleotide triphosphate hydrolases"/>
    <property type="match status" value="2"/>
</dbReference>
<dbReference type="InterPro" id="IPR011545">
    <property type="entry name" value="DEAD/DEAH_box_helicase_dom"/>
</dbReference>
<sequence>MIEVTVKKNKIDSCKEEDITKETKPLINYFQKYMSKDGKKADFLPYSHQHETFKRIMNNEEILLTAGTSAGKTLSHAIPLFYKVKDGAIDKILLLYPTRALLQDQKGVMDKLAKEYELEDEVTEIKGGMSRGQVIKALNKKIIIATPDSIYWFFNKNIKYSSFLIYGLAQVDEVVIDEAHLFTGLVLNNLIFLIDRMKKLAEMISKEENSKRGQRYHILTATANESLKNIYKNKDNIDEITGKSNCGNIDLKIINKEDEFSGELFEKSLKEDVVEVDEKLSSVAILNSAKIAHQLFYSNTEGIDTDSLSKEDIERFTINSVKISINKLLENIKEEEKNKEIEELLKSEDSLDVLLDNILVREYLEITKADIELDLNNEQVFAIISDYLEEGYNRFEKVIEQSAREDGDLIDNLEEKIAGDNYVKEIYNSLRIDRDISIYDDKKIVLSKVKTAIDRIKDIFINQIENKEKFTIECKDNYFDIKTIKVVDDKKYFNYSPKLANKLIRELKLKDVKAKDEFEEVFEDIKEVEFEVDIFKEILGDEFDNSWIKEVKVLRYIANWKENKDVLVVLYTGSMSNYVREGLMEFFNQADYKKKILLSTSAVEVGVDFNCDLLITEETNVASFLQRFGRAGRSGKDSEVKLFVSDDSYVKINTSLGDKKQISRGKFTEKIKGIFKEIKGIEDEEFLKAYHYIINQNLGRIGKELNNQLDKNIKDLGDKLRAEVNLNYGLRGTMPSVSLKGGVTKNPFYILRFLGNGDLLDSDSPFEIAYTDKSFDSLIWMSYKDSEDVYVDINSTLKHSKLMFVKEEGMLKPYVREGICKRYEGQFLRKEKSFRDIGKKFVSSDKYQNLEDYDQAMLNYLLTDSYRFVLGFGDIFLHKDSGAVMVEDRRLNIPNQFFLFLAGNEDEQKNYMKWLQENRIFDYGEIIVDDTTYENQLNEEHKGRNPRGIVLLENINGALFYLYKRLINAQKEGELL</sequence>
<reference evidence="7" key="1">
    <citation type="submission" date="2017-09" db="EMBL/GenBank/DDBJ databases">
        <authorList>
            <person name="Varghese N."/>
            <person name="Submissions S."/>
        </authorList>
    </citation>
    <scope>NUCLEOTIDE SEQUENCE [LARGE SCALE GENOMIC DNA]</scope>
    <source>
        <strain evidence="7">MSL47</strain>
    </source>
</reference>
<evidence type="ECO:0000256" key="1">
    <source>
        <dbReference type="ARBA" id="ARBA00022741"/>
    </source>
</evidence>
<dbReference type="PROSITE" id="PS51194">
    <property type="entry name" value="HELICASE_CTER"/>
    <property type="match status" value="1"/>
</dbReference>
<dbReference type="Pfam" id="PF00271">
    <property type="entry name" value="Helicase_C"/>
    <property type="match status" value="1"/>
</dbReference>
<feature type="domain" description="Helicase C-terminal" evidence="5">
    <location>
        <begin position="527"/>
        <end position="679"/>
    </location>
</feature>
<feature type="coiled-coil region" evidence="3">
    <location>
        <begin position="318"/>
        <end position="345"/>
    </location>
</feature>
<dbReference type="Pfam" id="PF00270">
    <property type="entry name" value="DEAD"/>
    <property type="match status" value="1"/>
</dbReference>
<dbReference type="AlphaFoldDB" id="A0A285IA83"/>
<organism evidence="6 7">
    <name type="scientific">Orenia metallireducens</name>
    <dbReference type="NCBI Taxonomy" id="1413210"/>
    <lineage>
        <taxon>Bacteria</taxon>
        <taxon>Bacillati</taxon>
        <taxon>Bacillota</taxon>
        <taxon>Clostridia</taxon>
        <taxon>Halanaerobiales</taxon>
        <taxon>Halobacteroidaceae</taxon>
        <taxon>Orenia</taxon>
    </lineage>
</organism>
<dbReference type="SMART" id="SM00490">
    <property type="entry name" value="HELICc"/>
    <property type="match status" value="1"/>
</dbReference>
<accession>A0A285IA83</accession>
<dbReference type="InterPro" id="IPR027417">
    <property type="entry name" value="P-loop_NTPase"/>
</dbReference>